<protein>
    <submittedName>
        <fullName evidence="1">Uncharacterized protein</fullName>
    </submittedName>
</protein>
<accession>X6MMY3</accession>
<name>X6MMY3_RETFI</name>
<comment type="caution">
    <text evidence="1">The sequence shown here is derived from an EMBL/GenBank/DDBJ whole genome shotgun (WGS) entry which is preliminary data.</text>
</comment>
<keyword evidence="2" id="KW-1185">Reference proteome</keyword>
<sequence length="105" mass="12536">MKIKDSSGTHEMPVMELFVMLLNAIKETALTQVEMTRKDMFGEAYRPLDPKKVLYVLTVPALWDDEEWSHLCLSIFLVFHKTKQIKMKQLEYRNNERMWTKVWNA</sequence>
<reference evidence="1 2" key="1">
    <citation type="journal article" date="2013" name="Curr. Biol.">
        <title>The Genome of the Foraminiferan Reticulomyxa filosa.</title>
        <authorList>
            <person name="Glockner G."/>
            <person name="Hulsmann N."/>
            <person name="Schleicher M."/>
            <person name="Noegel A.A."/>
            <person name="Eichinger L."/>
            <person name="Gallinger C."/>
            <person name="Pawlowski J."/>
            <person name="Sierra R."/>
            <person name="Euteneuer U."/>
            <person name="Pillet L."/>
            <person name="Moustafa A."/>
            <person name="Platzer M."/>
            <person name="Groth M."/>
            <person name="Szafranski K."/>
            <person name="Schliwa M."/>
        </authorList>
    </citation>
    <scope>NUCLEOTIDE SEQUENCE [LARGE SCALE GENOMIC DNA]</scope>
</reference>
<evidence type="ECO:0000313" key="2">
    <source>
        <dbReference type="Proteomes" id="UP000023152"/>
    </source>
</evidence>
<dbReference type="OrthoDB" id="2963168at2759"/>
<organism evidence="1 2">
    <name type="scientific">Reticulomyxa filosa</name>
    <dbReference type="NCBI Taxonomy" id="46433"/>
    <lineage>
        <taxon>Eukaryota</taxon>
        <taxon>Sar</taxon>
        <taxon>Rhizaria</taxon>
        <taxon>Retaria</taxon>
        <taxon>Foraminifera</taxon>
        <taxon>Monothalamids</taxon>
        <taxon>Reticulomyxidae</taxon>
        <taxon>Reticulomyxa</taxon>
    </lineage>
</organism>
<dbReference type="EMBL" id="ASPP01020038">
    <property type="protein sequence ID" value="ETO14430.1"/>
    <property type="molecule type" value="Genomic_DNA"/>
</dbReference>
<dbReference type="AlphaFoldDB" id="X6MMY3"/>
<proteinExistence type="predicted"/>
<evidence type="ECO:0000313" key="1">
    <source>
        <dbReference type="EMBL" id="ETO14430.1"/>
    </source>
</evidence>
<dbReference type="Proteomes" id="UP000023152">
    <property type="component" value="Unassembled WGS sequence"/>
</dbReference>
<gene>
    <name evidence="1" type="ORF">RFI_22938</name>
</gene>